<dbReference type="KEGG" id="vgo:GJW-30_1_02707"/>
<dbReference type="GO" id="GO:0004805">
    <property type="term" value="F:trehalose-phosphatase activity"/>
    <property type="evidence" value="ECO:0007669"/>
    <property type="project" value="UniProtKB-EC"/>
</dbReference>
<keyword evidence="3 4" id="KW-0378">Hydrolase</keyword>
<comment type="similarity">
    <text evidence="2 4">Belongs to the trehalose phosphatase family.</text>
</comment>
<dbReference type="PANTHER" id="PTHR43768">
    <property type="entry name" value="TREHALOSE 6-PHOSPHATE PHOSPHATASE"/>
    <property type="match status" value="1"/>
</dbReference>
<keyword evidence="4" id="KW-0460">Magnesium</keyword>
<dbReference type="InterPro" id="IPR003337">
    <property type="entry name" value="Trehalose_PPase"/>
</dbReference>
<keyword evidence="6" id="KW-1185">Reference proteome</keyword>
<accession>A0A0S3PW62</accession>
<dbReference type="Pfam" id="PF02358">
    <property type="entry name" value="Trehalose_PPase"/>
    <property type="match status" value="1"/>
</dbReference>
<sequence>MHQILTLPEKELQVVTMEEPPGSLKKSRRPMSADDFDHAANAILLDVDGTLIEFGPTPLDVHVPPSLKHTLSKLRDKLGGALCLVSGRPLEHLDILFSPLNVACIGGHGAENRLAPGQVLSATAAPIDPELRNRLLGIATNTPGVLAEGKKYSLALHYRLAPEQEEYIRSEIERICADFPADAVEVLPGKAVFEIKPRAFNKGVAVRALMEVPPFKGRKPIFLGDDVTDESVFSMLGEFNGIGYSVGRDLNFTEGTFATPREVRHWLYELQRGNAISVS</sequence>
<dbReference type="InterPro" id="IPR006379">
    <property type="entry name" value="HAD-SF_hydro_IIB"/>
</dbReference>
<gene>
    <name evidence="5" type="primary">otsB</name>
    <name evidence="5" type="ORF">GJW-30_1_02707</name>
</gene>
<dbReference type="EC" id="3.1.3.12" evidence="4"/>
<proteinExistence type="inferred from homology"/>
<dbReference type="Proteomes" id="UP000236884">
    <property type="component" value="Chromosome"/>
</dbReference>
<dbReference type="NCBIfam" id="TIGR01484">
    <property type="entry name" value="HAD-SF-IIB"/>
    <property type="match status" value="1"/>
</dbReference>
<dbReference type="InterPro" id="IPR023214">
    <property type="entry name" value="HAD_sf"/>
</dbReference>
<dbReference type="EMBL" id="AP014946">
    <property type="protein sequence ID" value="BAT60171.1"/>
    <property type="molecule type" value="Genomic_DNA"/>
</dbReference>
<evidence type="ECO:0000313" key="5">
    <source>
        <dbReference type="EMBL" id="BAT60171.1"/>
    </source>
</evidence>
<dbReference type="Gene3D" id="3.30.70.1020">
    <property type="entry name" value="Trehalose-6-phosphate phosphatase related protein, domain 2"/>
    <property type="match status" value="1"/>
</dbReference>
<name>A0A0S3PW62_9BRAD</name>
<dbReference type="UniPathway" id="UPA00299"/>
<dbReference type="AlphaFoldDB" id="A0A0S3PW62"/>
<dbReference type="GO" id="GO:0046872">
    <property type="term" value="F:metal ion binding"/>
    <property type="evidence" value="ECO:0007669"/>
    <property type="project" value="UniProtKB-KW"/>
</dbReference>
<evidence type="ECO:0000256" key="2">
    <source>
        <dbReference type="ARBA" id="ARBA00008770"/>
    </source>
</evidence>
<dbReference type="PANTHER" id="PTHR43768:SF3">
    <property type="entry name" value="TREHALOSE 6-PHOSPHATE PHOSPHATASE"/>
    <property type="match status" value="1"/>
</dbReference>
<comment type="cofactor">
    <cofactor evidence="4">
        <name>Mg(2+)</name>
        <dbReference type="ChEBI" id="CHEBI:18420"/>
    </cofactor>
</comment>
<dbReference type="NCBIfam" id="TIGR00685">
    <property type="entry name" value="T6PP"/>
    <property type="match status" value="1"/>
</dbReference>
<evidence type="ECO:0000313" key="6">
    <source>
        <dbReference type="Proteomes" id="UP000236884"/>
    </source>
</evidence>
<dbReference type="GO" id="GO:0005992">
    <property type="term" value="P:trehalose biosynthetic process"/>
    <property type="evidence" value="ECO:0007669"/>
    <property type="project" value="UniProtKB-UniPathway"/>
</dbReference>
<evidence type="ECO:0000256" key="4">
    <source>
        <dbReference type="RuleBase" id="RU361117"/>
    </source>
</evidence>
<reference evidence="5 6" key="1">
    <citation type="submission" date="2015-08" db="EMBL/GenBank/DDBJ databases">
        <title>Investigation of the bacterial diversity of lava forest soil.</title>
        <authorList>
            <person name="Lee J.S."/>
        </authorList>
    </citation>
    <scope>NUCLEOTIDE SEQUENCE [LARGE SCALE GENOMIC DNA]</scope>
    <source>
        <strain evidence="5 6">GJW-30</strain>
    </source>
</reference>
<dbReference type="InterPro" id="IPR036412">
    <property type="entry name" value="HAD-like_sf"/>
</dbReference>
<dbReference type="RefSeq" id="WP_096356146.1">
    <property type="nucleotide sequence ID" value="NZ_AP014946.1"/>
</dbReference>
<comment type="pathway">
    <text evidence="1 4">Glycan biosynthesis; trehalose biosynthesis.</text>
</comment>
<evidence type="ECO:0000256" key="1">
    <source>
        <dbReference type="ARBA" id="ARBA00005199"/>
    </source>
</evidence>
<keyword evidence="4" id="KW-0479">Metal-binding</keyword>
<protein>
    <recommendedName>
        <fullName evidence="4">Trehalose 6-phosphate phosphatase</fullName>
        <ecNumber evidence="4">3.1.3.12</ecNumber>
    </recommendedName>
</protein>
<dbReference type="OrthoDB" id="9814913at2"/>
<dbReference type="InterPro" id="IPR044651">
    <property type="entry name" value="OTSB-like"/>
</dbReference>
<comment type="catalytic activity">
    <reaction evidence="4">
        <text>alpha,alpha-trehalose 6-phosphate + H2O = alpha,alpha-trehalose + phosphate</text>
        <dbReference type="Rhea" id="RHEA:23420"/>
        <dbReference type="ChEBI" id="CHEBI:15377"/>
        <dbReference type="ChEBI" id="CHEBI:16551"/>
        <dbReference type="ChEBI" id="CHEBI:43474"/>
        <dbReference type="ChEBI" id="CHEBI:58429"/>
        <dbReference type="EC" id="3.1.3.12"/>
    </reaction>
</comment>
<organism evidence="5 6">
    <name type="scientific">Variibacter gotjawalensis</name>
    <dbReference type="NCBI Taxonomy" id="1333996"/>
    <lineage>
        <taxon>Bacteria</taxon>
        <taxon>Pseudomonadati</taxon>
        <taxon>Pseudomonadota</taxon>
        <taxon>Alphaproteobacteria</taxon>
        <taxon>Hyphomicrobiales</taxon>
        <taxon>Nitrobacteraceae</taxon>
        <taxon>Variibacter</taxon>
    </lineage>
</organism>
<comment type="function">
    <text evidence="4">Removes the phosphate from trehalose 6-phosphate to produce free trehalose.</text>
</comment>
<dbReference type="Gene3D" id="3.40.50.1000">
    <property type="entry name" value="HAD superfamily/HAD-like"/>
    <property type="match status" value="1"/>
</dbReference>
<dbReference type="SUPFAM" id="SSF56784">
    <property type="entry name" value="HAD-like"/>
    <property type="match status" value="1"/>
</dbReference>
<evidence type="ECO:0000256" key="3">
    <source>
        <dbReference type="ARBA" id="ARBA00022801"/>
    </source>
</evidence>